<comment type="caution">
    <text evidence="5">The sequence shown here is derived from an EMBL/GenBank/DDBJ whole genome shotgun (WGS) entry which is preliminary data.</text>
</comment>
<dbReference type="STRING" id="211460.YH63_12990"/>
<dbReference type="Proteomes" id="UP000034832">
    <property type="component" value="Unassembled WGS sequence"/>
</dbReference>
<reference evidence="5" key="1">
    <citation type="submission" date="2019-04" db="EMBL/GenBank/DDBJ databases">
        <title>Whole genome sequencing of cave bacteria.</title>
        <authorList>
            <person name="Gan H.M."/>
            <person name="Barton H."/>
            <person name="Savka M.A."/>
        </authorList>
    </citation>
    <scope>NUCLEOTIDE SEQUENCE [LARGE SCALE GENOMIC DNA]</scope>
    <source>
        <strain evidence="5">LC387</strain>
    </source>
</reference>
<evidence type="ECO:0000313" key="5">
    <source>
        <dbReference type="EMBL" id="TKT70981.1"/>
    </source>
</evidence>
<protein>
    <submittedName>
        <fullName evidence="5">SDR family oxidoreductase</fullName>
    </submittedName>
</protein>
<proteinExistence type="inferred from homology"/>
<dbReference type="FunFam" id="3.40.50.720:FF:000084">
    <property type="entry name" value="Short-chain dehydrogenase reductase"/>
    <property type="match status" value="1"/>
</dbReference>
<dbReference type="EMBL" id="LBIA02000001">
    <property type="protein sequence ID" value="TKT70981.1"/>
    <property type="molecule type" value="Genomic_DNA"/>
</dbReference>
<dbReference type="InterPro" id="IPR036291">
    <property type="entry name" value="NAD(P)-bd_dom_sf"/>
</dbReference>
<gene>
    <name evidence="5" type="ORF">YH63_005935</name>
</gene>
<evidence type="ECO:0000256" key="3">
    <source>
        <dbReference type="ARBA" id="ARBA00023002"/>
    </source>
</evidence>
<keyword evidence="2" id="KW-0521">NADP</keyword>
<sequence length="267" mass="28004">MFKDLFSLKGRVAVVTGGSRGIGKMIASGFLAQGAAKVYITARKAGPCEETAKELTAAYDGECIALPIDMSTVAGCEKLAAELMKREPKIDILVNNAGAAWGAAFDEFPEAGWDKVMNLNVKSLFFLTKALAKPLRAAATKDKPGKVINIASIDGLSVNPLETYSYQASKAAVIHLTRRMAAKLIHDNINVTAICPGAFESDMNTAARDHGDAVAKAIPSKRIGTPEDMAGIAIYLASRAGDYVVGNSIAVDGGIVYANLSLPVAGE</sequence>
<dbReference type="InterPro" id="IPR052178">
    <property type="entry name" value="Sec_Metab_Biosynth_SDR"/>
</dbReference>
<keyword evidence="3" id="KW-0560">Oxidoreductase</keyword>
<accession>A0A4U6BM92</accession>
<dbReference type="SUPFAM" id="SSF51735">
    <property type="entry name" value="NAD(P)-binding Rossmann-fold domains"/>
    <property type="match status" value="1"/>
</dbReference>
<dbReference type="Gene3D" id="3.40.50.720">
    <property type="entry name" value="NAD(P)-binding Rossmann-like Domain"/>
    <property type="match status" value="1"/>
</dbReference>
<dbReference type="GO" id="GO:0008709">
    <property type="term" value="F:cholate 7-alpha-dehydrogenase (NAD+) activity"/>
    <property type="evidence" value="ECO:0007669"/>
    <property type="project" value="TreeGrafter"/>
</dbReference>
<dbReference type="GO" id="GO:0005829">
    <property type="term" value="C:cytosol"/>
    <property type="evidence" value="ECO:0007669"/>
    <property type="project" value="TreeGrafter"/>
</dbReference>
<dbReference type="RefSeq" id="WP_046828400.1">
    <property type="nucleotide sequence ID" value="NZ_LBIA02000001.1"/>
</dbReference>
<evidence type="ECO:0000256" key="1">
    <source>
        <dbReference type="ARBA" id="ARBA00006484"/>
    </source>
</evidence>
<dbReference type="OrthoDB" id="9796652at2"/>
<organism evidence="5 6">
    <name type="scientific">Afipia massiliensis</name>
    <dbReference type="NCBI Taxonomy" id="211460"/>
    <lineage>
        <taxon>Bacteria</taxon>
        <taxon>Pseudomonadati</taxon>
        <taxon>Pseudomonadota</taxon>
        <taxon>Alphaproteobacteria</taxon>
        <taxon>Hyphomicrobiales</taxon>
        <taxon>Nitrobacteraceae</taxon>
        <taxon>Afipia</taxon>
    </lineage>
</organism>
<keyword evidence="6" id="KW-1185">Reference proteome</keyword>
<dbReference type="PRINTS" id="PR00081">
    <property type="entry name" value="GDHRDH"/>
</dbReference>
<dbReference type="PANTHER" id="PTHR43618">
    <property type="entry name" value="7-ALPHA-HYDROXYSTEROID DEHYDROGENASE"/>
    <property type="match status" value="1"/>
</dbReference>
<name>A0A4U6BM92_9BRAD</name>
<evidence type="ECO:0000256" key="2">
    <source>
        <dbReference type="ARBA" id="ARBA00022857"/>
    </source>
</evidence>
<dbReference type="InterPro" id="IPR002347">
    <property type="entry name" value="SDR_fam"/>
</dbReference>
<dbReference type="PRINTS" id="PR00080">
    <property type="entry name" value="SDRFAMILY"/>
</dbReference>
<dbReference type="AlphaFoldDB" id="A0A4U6BM92"/>
<evidence type="ECO:0000313" key="6">
    <source>
        <dbReference type="Proteomes" id="UP000034832"/>
    </source>
</evidence>
<dbReference type="PANTHER" id="PTHR43618:SF8">
    <property type="entry name" value="7ALPHA-HYDROXYSTEROID DEHYDROGENASE"/>
    <property type="match status" value="1"/>
</dbReference>
<evidence type="ECO:0000256" key="4">
    <source>
        <dbReference type="RuleBase" id="RU000363"/>
    </source>
</evidence>
<comment type="similarity">
    <text evidence="1 4">Belongs to the short-chain dehydrogenases/reductases (SDR) family.</text>
</comment>
<dbReference type="Pfam" id="PF00106">
    <property type="entry name" value="adh_short"/>
    <property type="match status" value="1"/>
</dbReference>